<dbReference type="EMBL" id="JRYO01000230">
    <property type="protein sequence ID" value="KHE90878.1"/>
    <property type="molecule type" value="Genomic_DNA"/>
</dbReference>
<reference evidence="2 3" key="1">
    <citation type="submission" date="2014-10" db="EMBL/GenBank/DDBJ databases">
        <title>Draft genome of anammox bacterium scalindua brodae, obtained using differential coverage binning of sequence data from two enrichment reactors.</title>
        <authorList>
            <person name="Speth D.R."/>
            <person name="Russ L."/>
            <person name="Kartal B."/>
            <person name="Op den Camp H.J."/>
            <person name="Dutilh B.E."/>
            <person name="Jetten M.S."/>
        </authorList>
    </citation>
    <scope>NUCLEOTIDE SEQUENCE [LARGE SCALE GENOMIC DNA]</scope>
    <source>
        <strain evidence="2">RU1</strain>
    </source>
</reference>
<dbReference type="PANTHER" id="PTHR47561:SF1">
    <property type="entry name" value="POLYSACCHARIDE DEACETYLASE FAMILY PROTEIN (AFU_ORTHOLOGUE AFUA_6G05030)"/>
    <property type="match status" value="1"/>
</dbReference>
<dbReference type="PANTHER" id="PTHR47561">
    <property type="entry name" value="POLYSACCHARIDE DEACETYLASE FAMILY PROTEIN (AFU_ORTHOLOGUE AFUA_6G05030)"/>
    <property type="match status" value="1"/>
</dbReference>
<dbReference type="CDD" id="cd10941">
    <property type="entry name" value="CE4_PuuE_HpPgdA_like_2"/>
    <property type="match status" value="1"/>
</dbReference>
<dbReference type="InterPro" id="IPR014344">
    <property type="entry name" value="XrtA_polysacc_deacetyl"/>
</dbReference>
<gene>
    <name evidence="2" type="ORF">SCABRO_03407</name>
</gene>
<dbReference type="Pfam" id="PF11959">
    <property type="entry name" value="DUF3473"/>
    <property type="match status" value="1"/>
</dbReference>
<dbReference type="eggNOG" id="COG0726">
    <property type="taxonomic scope" value="Bacteria"/>
</dbReference>
<sequence length="288" mass="33705">MKRNNILITVDLEDWFQVENFKNSIPFSEWDAKELRFENNTRRLLEIFEECNIKATFFVLAWNAERVPELVRDIYNLGHEIASHGYNHHLCSDTTIEDLRQDLQKSKSVLEEIIGSPVLGYRAPSFSITGQAISLLKEIGYTYDSSYNNFGLNHRHGSLDLSQYRKKSFAYKDPQGFWELPISNLTIGKMTFPWGGGGYFRLLNRTLFRIGVQRILKKERGYMFYIHPWEIDPNQPLVSDAGFFFRFRHYLNLGKCESKLSSFIESFQDCSFLTCSQYLKSLDNIQKP</sequence>
<dbReference type="Gene3D" id="3.20.20.370">
    <property type="entry name" value="Glycoside hydrolase/deacetylase"/>
    <property type="match status" value="1"/>
</dbReference>
<evidence type="ECO:0000259" key="1">
    <source>
        <dbReference type="PROSITE" id="PS51677"/>
    </source>
</evidence>
<accession>A0A0B0EIF4</accession>
<dbReference type="InterPro" id="IPR045235">
    <property type="entry name" value="PuuE_HpPgdA-like"/>
</dbReference>
<dbReference type="GO" id="GO:0016810">
    <property type="term" value="F:hydrolase activity, acting on carbon-nitrogen (but not peptide) bonds"/>
    <property type="evidence" value="ECO:0007669"/>
    <property type="project" value="InterPro"/>
</dbReference>
<evidence type="ECO:0000313" key="3">
    <source>
        <dbReference type="Proteomes" id="UP000030652"/>
    </source>
</evidence>
<dbReference type="SUPFAM" id="SSF88713">
    <property type="entry name" value="Glycoside hydrolase/deacetylase"/>
    <property type="match status" value="1"/>
</dbReference>
<dbReference type="PROSITE" id="PS51677">
    <property type="entry name" value="NODB"/>
    <property type="match status" value="1"/>
</dbReference>
<name>A0A0B0EIF4_9BACT</name>
<dbReference type="PATRIC" id="fig|237368.3.peg.3674"/>
<dbReference type="NCBIfam" id="TIGR03006">
    <property type="entry name" value="pepcterm_polyde"/>
    <property type="match status" value="1"/>
</dbReference>
<dbReference type="AlphaFoldDB" id="A0A0B0EIF4"/>
<dbReference type="InterPro" id="IPR011330">
    <property type="entry name" value="Glyco_hydro/deAcase_b/a-brl"/>
</dbReference>
<dbReference type="GO" id="GO:0005975">
    <property type="term" value="P:carbohydrate metabolic process"/>
    <property type="evidence" value="ECO:0007669"/>
    <property type="project" value="InterPro"/>
</dbReference>
<organism evidence="2 3">
    <name type="scientific">Candidatus Scalindua brodae</name>
    <dbReference type="NCBI Taxonomy" id="237368"/>
    <lineage>
        <taxon>Bacteria</taxon>
        <taxon>Pseudomonadati</taxon>
        <taxon>Planctomycetota</taxon>
        <taxon>Candidatus Brocadiia</taxon>
        <taxon>Candidatus Brocadiales</taxon>
        <taxon>Candidatus Scalinduaceae</taxon>
        <taxon>Candidatus Scalindua</taxon>
    </lineage>
</organism>
<dbReference type="Proteomes" id="UP000030652">
    <property type="component" value="Unassembled WGS sequence"/>
</dbReference>
<dbReference type="InterPro" id="IPR002509">
    <property type="entry name" value="NODB_dom"/>
</dbReference>
<evidence type="ECO:0000313" key="2">
    <source>
        <dbReference type="EMBL" id="KHE90878.1"/>
    </source>
</evidence>
<proteinExistence type="predicted"/>
<dbReference type="InterPro" id="IPR022560">
    <property type="entry name" value="DUF3473"/>
</dbReference>
<comment type="caution">
    <text evidence="2">The sequence shown here is derived from an EMBL/GenBank/DDBJ whole genome shotgun (WGS) entry which is preliminary data.</text>
</comment>
<feature type="domain" description="NodB homology" evidence="1">
    <location>
        <begin position="21"/>
        <end position="288"/>
    </location>
</feature>
<protein>
    <submittedName>
        <fullName evidence="2">Polysaccharide deacetylase</fullName>
    </submittedName>
</protein>
<dbReference type="Pfam" id="PF01522">
    <property type="entry name" value="Polysacc_deac_1"/>
    <property type="match status" value="1"/>
</dbReference>